<accession>A0A2I0HGE1</accession>
<feature type="non-terminal residue" evidence="2">
    <location>
        <position position="43"/>
    </location>
</feature>
<gene>
    <name evidence="2" type="ORF">CRG98_048858</name>
</gene>
<feature type="signal peptide" evidence="1">
    <location>
        <begin position="1"/>
        <end position="17"/>
    </location>
</feature>
<name>A0A2I0HGE1_PUNGR</name>
<organism evidence="2 3">
    <name type="scientific">Punica granatum</name>
    <name type="common">Pomegranate</name>
    <dbReference type="NCBI Taxonomy" id="22663"/>
    <lineage>
        <taxon>Eukaryota</taxon>
        <taxon>Viridiplantae</taxon>
        <taxon>Streptophyta</taxon>
        <taxon>Embryophyta</taxon>
        <taxon>Tracheophyta</taxon>
        <taxon>Spermatophyta</taxon>
        <taxon>Magnoliopsida</taxon>
        <taxon>eudicotyledons</taxon>
        <taxon>Gunneridae</taxon>
        <taxon>Pentapetalae</taxon>
        <taxon>rosids</taxon>
        <taxon>malvids</taxon>
        <taxon>Myrtales</taxon>
        <taxon>Lythraceae</taxon>
        <taxon>Punica</taxon>
    </lineage>
</organism>
<sequence>MSMWLAVSCQVAALARLATLKPASSGSQAAALVVPRRGLDGGG</sequence>
<evidence type="ECO:0000313" key="2">
    <source>
        <dbReference type="EMBL" id="PKI26453.1"/>
    </source>
</evidence>
<comment type="caution">
    <text evidence="2">The sequence shown here is derived from an EMBL/GenBank/DDBJ whole genome shotgun (WGS) entry which is preliminary data.</text>
</comment>
<protein>
    <recommendedName>
        <fullName evidence="4">Chlorophyll a-b binding protein, chloroplastic</fullName>
    </recommendedName>
</protein>
<dbReference type="Proteomes" id="UP000233551">
    <property type="component" value="Unassembled WGS sequence"/>
</dbReference>
<proteinExistence type="predicted"/>
<dbReference type="AlphaFoldDB" id="A0A2I0HGE1"/>
<reference evidence="2 3" key="1">
    <citation type="submission" date="2017-11" db="EMBL/GenBank/DDBJ databases">
        <title>De-novo sequencing of pomegranate (Punica granatum L.) genome.</title>
        <authorList>
            <person name="Akparov Z."/>
            <person name="Amiraslanov A."/>
            <person name="Hajiyeva S."/>
            <person name="Abbasov M."/>
            <person name="Kaur K."/>
            <person name="Hamwieh A."/>
            <person name="Solovyev V."/>
            <person name="Salamov A."/>
            <person name="Braich B."/>
            <person name="Kosarev P."/>
            <person name="Mahmoud A."/>
            <person name="Hajiyev E."/>
            <person name="Babayeva S."/>
            <person name="Izzatullayeva V."/>
            <person name="Mammadov A."/>
            <person name="Mammadov A."/>
            <person name="Sharifova S."/>
            <person name="Ojaghi J."/>
            <person name="Eynullazada K."/>
            <person name="Bayramov B."/>
            <person name="Abdulazimova A."/>
            <person name="Shahmuradov I."/>
        </authorList>
    </citation>
    <scope>NUCLEOTIDE SEQUENCE [LARGE SCALE GENOMIC DNA]</scope>
    <source>
        <strain evidence="3">cv. AG2017</strain>
        <tissue evidence="2">Leaf</tissue>
    </source>
</reference>
<dbReference type="EMBL" id="PGOL01027565">
    <property type="protein sequence ID" value="PKI26453.1"/>
    <property type="molecule type" value="Genomic_DNA"/>
</dbReference>
<keyword evidence="1" id="KW-0732">Signal</keyword>
<feature type="chain" id="PRO_5014145832" description="Chlorophyll a-b binding protein, chloroplastic" evidence="1">
    <location>
        <begin position="18"/>
        <end position="43"/>
    </location>
</feature>
<evidence type="ECO:0008006" key="4">
    <source>
        <dbReference type="Google" id="ProtNLM"/>
    </source>
</evidence>
<evidence type="ECO:0000256" key="1">
    <source>
        <dbReference type="SAM" id="SignalP"/>
    </source>
</evidence>
<evidence type="ECO:0000313" key="3">
    <source>
        <dbReference type="Proteomes" id="UP000233551"/>
    </source>
</evidence>
<keyword evidence="3" id="KW-1185">Reference proteome</keyword>